<dbReference type="GO" id="GO:0008234">
    <property type="term" value="F:cysteine-type peptidase activity"/>
    <property type="evidence" value="ECO:0007669"/>
    <property type="project" value="UniProtKB-KW"/>
</dbReference>
<evidence type="ECO:0000256" key="2">
    <source>
        <dbReference type="ARBA" id="ARBA00022670"/>
    </source>
</evidence>
<dbReference type="AlphaFoldDB" id="A0A1E5T7P5"/>
<dbReference type="PANTHER" id="PTHR47053:SF1">
    <property type="entry name" value="MUREIN DD-ENDOPEPTIDASE MEPH-RELATED"/>
    <property type="match status" value="1"/>
</dbReference>
<dbReference type="STRING" id="1849968.A8C32_18255"/>
<feature type="domain" description="NlpC/P60" evidence="5">
    <location>
        <begin position="57"/>
        <end position="184"/>
    </location>
</feature>
<dbReference type="OrthoDB" id="9807055at2"/>
<sequence length="184" mass="20610">MKKILFVIILIASFNSCKSSKHTRRKRAASSKIITKKNKKEATAYKSKTSKKATITKSKANTIVDYAVQFKGIRYKWGGTTKAGMDCSGLVYQSFKSHDIILPRTSRDMAKRGNKISLKNAKVGDLLFFKTQNRRNSINHVGLVVKSKSGSVQFIHATSSKGVIVSNLSERYWNSAFSEARRIL</sequence>
<evidence type="ECO:0000256" key="3">
    <source>
        <dbReference type="ARBA" id="ARBA00022801"/>
    </source>
</evidence>
<comment type="caution">
    <text evidence="6">The sequence shown here is derived from an EMBL/GenBank/DDBJ whole genome shotgun (WGS) entry which is preliminary data.</text>
</comment>
<reference evidence="6 7" key="1">
    <citation type="submission" date="2016-05" db="EMBL/GenBank/DDBJ databases">
        <title>Draft Genome Sequence of Algibacter sp. Strain SK-16 Isolated from the Surface Water of Aburatsubo Inlet.</title>
        <authorList>
            <person name="Wong S.-K."/>
            <person name="Yoshizawa S."/>
            <person name="Nakajima Y."/>
            <person name="Ogura Y."/>
            <person name="Tetsuya H."/>
            <person name="Hamasaki K."/>
        </authorList>
    </citation>
    <scope>NUCLEOTIDE SEQUENCE [LARGE SCALE GENOMIC DNA]</scope>
    <source>
        <strain evidence="6 7">SK-16</strain>
    </source>
</reference>
<evidence type="ECO:0000313" key="6">
    <source>
        <dbReference type="EMBL" id="OEK07380.1"/>
    </source>
</evidence>
<dbReference type="Gene3D" id="3.90.1720.10">
    <property type="entry name" value="endopeptidase domain like (from Nostoc punctiforme)"/>
    <property type="match status" value="1"/>
</dbReference>
<dbReference type="RefSeq" id="WP_069830869.1">
    <property type="nucleotide sequence ID" value="NZ_MDJD01000048.1"/>
</dbReference>
<dbReference type="PROSITE" id="PS51935">
    <property type="entry name" value="NLPC_P60"/>
    <property type="match status" value="1"/>
</dbReference>
<evidence type="ECO:0000256" key="1">
    <source>
        <dbReference type="ARBA" id="ARBA00007074"/>
    </source>
</evidence>
<dbReference type="InterPro" id="IPR051202">
    <property type="entry name" value="Peptidase_C40"/>
</dbReference>
<keyword evidence="3" id="KW-0378">Hydrolase</keyword>
<keyword evidence="2" id="KW-0645">Protease</keyword>
<evidence type="ECO:0000256" key="4">
    <source>
        <dbReference type="ARBA" id="ARBA00022807"/>
    </source>
</evidence>
<dbReference type="Pfam" id="PF00877">
    <property type="entry name" value="NLPC_P60"/>
    <property type="match status" value="1"/>
</dbReference>
<keyword evidence="4" id="KW-0788">Thiol protease</keyword>
<organism evidence="6 7">
    <name type="scientific">Flavivirga aquatica</name>
    <dbReference type="NCBI Taxonomy" id="1849968"/>
    <lineage>
        <taxon>Bacteria</taxon>
        <taxon>Pseudomonadati</taxon>
        <taxon>Bacteroidota</taxon>
        <taxon>Flavobacteriia</taxon>
        <taxon>Flavobacteriales</taxon>
        <taxon>Flavobacteriaceae</taxon>
        <taxon>Flavivirga</taxon>
    </lineage>
</organism>
<proteinExistence type="inferred from homology"/>
<protein>
    <recommendedName>
        <fullName evidence="5">NlpC/P60 domain-containing protein</fullName>
    </recommendedName>
</protein>
<keyword evidence="7" id="KW-1185">Reference proteome</keyword>
<dbReference type="Proteomes" id="UP000095713">
    <property type="component" value="Unassembled WGS sequence"/>
</dbReference>
<dbReference type="GO" id="GO:0006508">
    <property type="term" value="P:proteolysis"/>
    <property type="evidence" value="ECO:0007669"/>
    <property type="project" value="UniProtKB-KW"/>
</dbReference>
<accession>A0A1E5T7P5</accession>
<dbReference type="PANTHER" id="PTHR47053">
    <property type="entry name" value="MUREIN DD-ENDOPEPTIDASE MEPH-RELATED"/>
    <property type="match status" value="1"/>
</dbReference>
<evidence type="ECO:0000313" key="7">
    <source>
        <dbReference type="Proteomes" id="UP000095713"/>
    </source>
</evidence>
<dbReference type="InterPro" id="IPR000064">
    <property type="entry name" value="NLP_P60_dom"/>
</dbReference>
<dbReference type="SUPFAM" id="SSF54001">
    <property type="entry name" value="Cysteine proteinases"/>
    <property type="match status" value="1"/>
</dbReference>
<dbReference type="InterPro" id="IPR038765">
    <property type="entry name" value="Papain-like_cys_pep_sf"/>
</dbReference>
<comment type="similarity">
    <text evidence="1">Belongs to the peptidase C40 family.</text>
</comment>
<evidence type="ECO:0000259" key="5">
    <source>
        <dbReference type="PROSITE" id="PS51935"/>
    </source>
</evidence>
<dbReference type="EMBL" id="MDJD01000048">
    <property type="protein sequence ID" value="OEK07380.1"/>
    <property type="molecule type" value="Genomic_DNA"/>
</dbReference>
<name>A0A1E5T7P5_9FLAO</name>
<gene>
    <name evidence="6" type="ORF">A8C32_18255</name>
</gene>